<feature type="transmembrane region" description="Helical" evidence="1">
    <location>
        <begin position="170"/>
        <end position="194"/>
    </location>
</feature>
<feature type="transmembrane region" description="Helical" evidence="1">
    <location>
        <begin position="133"/>
        <end position="150"/>
    </location>
</feature>
<comment type="caution">
    <text evidence="2">The sequence shown here is derived from an EMBL/GenBank/DDBJ whole genome shotgun (WGS) entry which is preliminary data.</text>
</comment>
<keyword evidence="1" id="KW-0472">Membrane</keyword>
<name>A0ABQ9ICE6_9NEOP</name>
<dbReference type="Proteomes" id="UP001159363">
    <property type="component" value="Chromosome 2"/>
</dbReference>
<dbReference type="InterPro" id="IPR052728">
    <property type="entry name" value="O2_lipid_transport_reg"/>
</dbReference>
<keyword evidence="3" id="KW-1185">Reference proteome</keyword>
<dbReference type="EMBL" id="JARBHB010000002">
    <property type="protein sequence ID" value="KAJ8894316.1"/>
    <property type="molecule type" value="Genomic_DNA"/>
</dbReference>
<evidence type="ECO:0000313" key="3">
    <source>
        <dbReference type="Proteomes" id="UP001159363"/>
    </source>
</evidence>
<proteinExistence type="predicted"/>
<dbReference type="PANTHER" id="PTHR11161:SF0">
    <property type="entry name" value="O-ACYLTRANSFERASE LIKE PROTEIN"/>
    <property type="match status" value="1"/>
</dbReference>
<organism evidence="2 3">
    <name type="scientific">Dryococelus australis</name>
    <dbReference type="NCBI Taxonomy" id="614101"/>
    <lineage>
        <taxon>Eukaryota</taxon>
        <taxon>Metazoa</taxon>
        <taxon>Ecdysozoa</taxon>
        <taxon>Arthropoda</taxon>
        <taxon>Hexapoda</taxon>
        <taxon>Insecta</taxon>
        <taxon>Pterygota</taxon>
        <taxon>Neoptera</taxon>
        <taxon>Polyneoptera</taxon>
        <taxon>Phasmatodea</taxon>
        <taxon>Verophasmatodea</taxon>
        <taxon>Anareolatae</taxon>
        <taxon>Phasmatidae</taxon>
        <taxon>Eurycanthinae</taxon>
        <taxon>Dryococelus</taxon>
    </lineage>
</organism>
<sequence>MSARHGTAYSDRKLRVLCVQRTPDYTKIGRDVLHWALCLPASCRPAELQRVLDHELEGLAKKLGLSVSAKVSPELCSIAADPLPYTPAEIAFSAQAPLAARVFLCFSARRSVKSVLRTRVNLPALDCSNGPRVLFMILIMFGHRLIMYVGHPVDDATKLDYLFRDLGNIFIVNGTLLVDSYLVVSGFLLAYQLLENLDKHKKANLVQGLLLRYIR</sequence>
<dbReference type="PANTHER" id="PTHR11161">
    <property type="entry name" value="O-ACYLTRANSFERASE"/>
    <property type="match status" value="1"/>
</dbReference>
<protein>
    <submittedName>
        <fullName evidence="2">Uncharacterized protein</fullName>
    </submittedName>
</protein>
<evidence type="ECO:0000313" key="2">
    <source>
        <dbReference type="EMBL" id="KAJ8894316.1"/>
    </source>
</evidence>
<keyword evidence="1" id="KW-1133">Transmembrane helix</keyword>
<reference evidence="2 3" key="1">
    <citation type="submission" date="2023-02" db="EMBL/GenBank/DDBJ databases">
        <title>LHISI_Scaffold_Assembly.</title>
        <authorList>
            <person name="Stuart O.P."/>
            <person name="Cleave R."/>
            <person name="Magrath M.J.L."/>
            <person name="Mikheyev A.S."/>
        </authorList>
    </citation>
    <scope>NUCLEOTIDE SEQUENCE [LARGE SCALE GENOMIC DNA]</scope>
    <source>
        <strain evidence="2">Daus_M_001</strain>
        <tissue evidence="2">Leg muscle</tissue>
    </source>
</reference>
<accession>A0ABQ9ICE6</accession>
<gene>
    <name evidence="2" type="ORF">PR048_006936</name>
</gene>
<evidence type="ECO:0000256" key="1">
    <source>
        <dbReference type="SAM" id="Phobius"/>
    </source>
</evidence>
<keyword evidence="1" id="KW-0812">Transmembrane</keyword>